<name>A0A7J0E3Z9_9ERIC</name>
<comment type="caution">
    <text evidence="1">The sequence shown here is derived from an EMBL/GenBank/DDBJ whole genome shotgun (WGS) entry which is preliminary data.</text>
</comment>
<proteinExistence type="predicted"/>
<protein>
    <submittedName>
        <fullName evidence="1">Uncharacterized protein</fullName>
    </submittedName>
</protein>
<accession>A0A7J0E3Z9</accession>
<evidence type="ECO:0000313" key="2">
    <source>
        <dbReference type="Proteomes" id="UP000585474"/>
    </source>
</evidence>
<organism evidence="1 2">
    <name type="scientific">Actinidia rufa</name>
    <dbReference type="NCBI Taxonomy" id="165716"/>
    <lineage>
        <taxon>Eukaryota</taxon>
        <taxon>Viridiplantae</taxon>
        <taxon>Streptophyta</taxon>
        <taxon>Embryophyta</taxon>
        <taxon>Tracheophyta</taxon>
        <taxon>Spermatophyta</taxon>
        <taxon>Magnoliopsida</taxon>
        <taxon>eudicotyledons</taxon>
        <taxon>Gunneridae</taxon>
        <taxon>Pentapetalae</taxon>
        <taxon>asterids</taxon>
        <taxon>Ericales</taxon>
        <taxon>Actinidiaceae</taxon>
        <taxon>Actinidia</taxon>
    </lineage>
</organism>
<evidence type="ECO:0000313" key="1">
    <source>
        <dbReference type="EMBL" id="GFY81233.1"/>
    </source>
</evidence>
<dbReference type="EMBL" id="BJWL01000001">
    <property type="protein sequence ID" value="GFY81233.1"/>
    <property type="molecule type" value="Genomic_DNA"/>
</dbReference>
<gene>
    <name evidence="1" type="ORF">Acr_01g0010420</name>
</gene>
<sequence length="113" mass="11305">MEAHQDSKAPLPWQVLVNSRRSLDTRSNSSALEVGGEDLEAVVLGEFEGVAVTHVAGVPGGGSGGGGVVGVEVEVDVAVEVVDVEATAAVELGDLKVGVGAYGVPQGLLGVEE</sequence>
<keyword evidence="2" id="KW-1185">Reference proteome</keyword>
<dbReference type="AlphaFoldDB" id="A0A7J0E3Z9"/>
<reference evidence="1 2" key="1">
    <citation type="submission" date="2019-07" db="EMBL/GenBank/DDBJ databases">
        <title>De Novo Assembly of kiwifruit Actinidia rufa.</title>
        <authorList>
            <person name="Sugita-Konishi S."/>
            <person name="Sato K."/>
            <person name="Mori E."/>
            <person name="Abe Y."/>
            <person name="Kisaki G."/>
            <person name="Hamano K."/>
            <person name="Suezawa K."/>
            <person name="Otani M."/>
            <person name="Fukuda T."/>
            <person name="Manabe T."/>
            <person name="Gomi K."/>
            <person name="Tabuchi M."/>
            <person name="Akimitsu K."/>
            <person name="Kataoka I."/>
        </authorList>
    </citation>
    <scope>NUCLEOTIDE SEQUENCE [LARGE SCALE GENOMIC DNA]</scope>
    <source>
        <strain evidence="2">cv. Fuchu</strain>
    </source>
</reference>
<dbReference type="Proteomes" id="UP000585474">
    <property type="component" value="Unassembled WGS sequence"/>
</dbReference>